<evidence type="ECO:0000313" key="2">
    <source>
        <dbReference type="Proteomes" id="UP000887458"/>
    </source>
</evidence>
<proteinExistence type="predicted"/>
<sequence>MFHFIIGYIKCLHFIHTDFLIIITNNVDIEILIIGFSLLILDSLPIHCIIDIIPSAIFSVKWKHRCL</sequence>
<dbReference type="Proteomes" id="UP000887458">
    <property type="component" value="Unassembled WGS sequence"/>
</dbReference>
<comment type="caution">
    <text evidence="1">The sequence shown here is derived from an EMBL/GenBank/DDBJ whole genome shotgun (WGS) entry which is preliminary data.</text>
</comment>
<protein>
    <submittedName>
        <fullName evidence="1">Uncharacterized protein</fullName>
    </submittedName>
</protein>
<organism evidence="1 2">
    <name type="scientific">Dermatophagoides pteronyssinus</name>
    <name type="common">European house dust mite</name>
    <dbReference type="NCBI Taxonomy" id="6956"/>
    <lineage>
        <taxon>Eukaryota</taxon>
        <taxon>Metazoa</taxon>
        <taxon>Ecdysozoa</taxon>
        <taxon>Arthropoda</taxon>
        <taxon>Chelicerata</taxon>
        <taxon>Arachnida</taxon>
        <taxon>Acari</taxon>
        <taxon>Acariformes</taxon>
        <taxon>Sarcoptiformes</taxon>
        <taxon>Astigmata</taxon>
        <taxon>Psoroptidia</taxon>
        <taxon>Analgoidea</taxon>
        <taxon>Pyroglyphidae</taxon>
        <taxon>Dermatophagoidinae</taxon>
        <taxon>Dermatophagoides</taxon>
    </lineage>
</organism>
<name>A0ABQ8J8H7_DERPT</name>
<evidence type="ECO:0000313" key="1">
    <source>
        <dbReference type="EMBL" id="KAH9418880.1"/>
    </source>
</evidence>
<keyword evidence="2" id="KW-1185">Reference proteome</keyword>
<dbReference type="EMBL" id="NJHN03000062">
    <property type="protein sequence ID" value="KAH9418880.1"/>
    <property type="molecule type" value="Genomic_DNA"/>
</dbReference>
<accession>A0ABQ8J8H7</accession>
<reference evidence="1 2" key="2">
    <citation type="journal article" date="2022" name="Mol. Biol. Evol.">
        <title>Comparative Genomics Reveals Insights into the Divergent Evolution of Astigmatic Mites and Household Pest Adaptations.</title>
        <authorList>
            <person name="Xiong Q."/>
            <person name="Wan A.T."/>
            <person name="Liu X."/>
            <person name="Fung C.S."/>
            <person name="Xiao X."/>
            <person name="Malainual N."/>
            <person name="Hou J."/>
            <person name="Wang L."/>
            <person name="Wang M."/>
            <person name="Yang K.Y."/>
            <person name="Cui Y."/>
            <person name="Leung E.L."/>
            <person name="Nong W."/>
            <person name="Shin S.K."/>
            <person name="Au S.W."/>
            <person name="Jeong K.Y."/>
            <person name="Chew F.T."/>
            <person name="Hui J.H."/>
            <person name="Leung T.F."/>
            <person name="Tungtrongchitr A."/>
            <person name="Zhong N."/>
            <person name="Liu Z."/>
            <person name="Tsui S.K."/>
        </authorList>
    </citation>
    <scope>NUCLEOTIDE SEQUENCE [LARGE SCALE GENOMIC DNA]</scope>
    <source>
        <strain evidence="1">Derp</strain>
    </source>
</reference>
<gene>
    <name evidence="1" type="ORF">DERP_004206</name>
</gene>
<feature type="non-terminal residue" evidence="1">
    <location>
        <position position="67"/>
    </location>
</feature>
<reference evidence="1 2" key="1">
    <citation type="journal article" date="2018" name="J. Allergy Clin. Immunol.">
        <title>High-quality assembly of Dermatophagoides pteronyssinus genome and transcriptome reveals a wide range of novel allergens.</title>
        <authorList>
            <person name="Liu X.Y."/>
            <person name="Yang K.Y."/>
            <person name="Wang M.Q."/>
            <person name="Kwok J.S."/>
            <person name="Zeng X."/>
            <person name="Yang Z."/>
            <person name="Xiao X.J."/>
            <person name="Lau C.P."/>
            <person name="Li Y."/>
            <person name="Huang Z.M."/>
            <person name="Ba J.G."/>
            <person name="Yim A.K."/>
            <person name="Ouyang C.Y."/>
            <person name="Ngai S.M."/>
            <person name="Chan T.F."/>
            <person name="Leung E.L."/>
            <person name="Liu L."/>
            <person name="Liu Z.G."/>
            <person name="Tsui S.K."/>
        </authorList>
    </citation>
    <scope>NUCLEOTIDE SEQUENCE [LARGE SCALE GENOMIC DNA]</scope>
    <source>
        <strain evidence="1">Derp</strain>
    </source>
</reference>